<evidence type="ECO:0000313" key="2">
    <source>
        <dbReference type="EMBL" id="MDR7192380.1"/>
    </source>
</evidence>
<dbReference type="Proteomes" id="UP001256588">
    <property type="component" value="Unassembled WGS sequence"/>
</dbReference>
<keyword evidence="1" id="KW-0732">Signal</keyword>
<evidence type="ECO:0000256" key="1">
    <source>
        <dbReference type="SAM" id="SignalP"/>
    </source>
</evidence>
<name>A0ABU1XVW8_9GAMM</name>
<feature type="signal peptide" evidence="1">
    <location>
        <begin position="1"/>
        <end position="27"/>
    </location>
</feature>
<keyword evidence="3" id="KW-1185">Reference proteome</keyword>
<dbReference type="InterPro" id="IPR017853">
    <property type="entry name" value="GH"/>
</dbReference>
<dbReference type="EMBL" id="JAVDWO010000003">
    <property type="protein sequence ID" value="MDR7192380.1"/>
    <property type="molecule type" value="Genomic_DNA"/>
</dbReference>
<evidence type="ECO:0000313" key="3">
    <source>
        <dbReference type="Proteomes" id="UP001256588"/>
    </source>
</evidence>
<organism evidence="2 3">
    <name type="scientific">Luteimonas terrae</name>
    <dbReference type="NCBI Taxonomy" id="1530191"/>
    <lineage>
        <taxon>Bacteria</taxon>
        <taxon>Pseudomonadati</taxon>
        <taxon>Pseudomonadota</taxon>
        <taxon>Gammaproteobacteria</taxon>
        <taxon>Lysobacterales</taxon>
        <taxon>Lysobacteraceae</taxon>
        <taxon>Luteimonas</taxon>
    </lineage>
</organism>
<comment type="caution">
    <text evidence="2">The sequence shown here is derived from an EMBL/GenBank/DDBJ whole genome shotgun (WGS) entry which is preliminary data.</text>
</comment>
<sequence length="114" mass="12461">MTRTLFHPAWRVIMVLAVCMACMSANAADRPSQVRVVSTPAGHQLQIDGQPFRIRGAGLQDGDQEALAARGANSFRTWHTADDPAHVRAMLDRAQHKWVDGRDGAACRQGAAWV</sequence>
<protein>
    <submittedName>
        <fullName evidence="2">Uncharacterized protein</fullName>
    </submittedName>
</protein>
<dbReference type="SUPFAM" id="SSF51445">
    <property type="entry name" value="(Trans)glycosidases"/>
    <property type="match status" value="1"/>
</dbReference>
<gene>
    <name evidence="2" type="ORF">J2W68_001088</name>
</gene>
<reference evidence="2 3" key="1">
    <citation type="submission" date="2023-07" db="EMBL/GenBank/DDBJ databases">
        <title>Sorghum-associated microbial communities from plants grown in Nebraska, USA.</title>
        <authorList>
            <person name="Schachtman D."/>
        </authorList>
    </citation>
    <scope>NUCLEOTIDE SEQUENCE [LARGE SCALE GENOMIC DNA]</scope>
    <source>
        <strain evidence="2 3">4099</strain>
    </source>
</reference>
<feature type="chain" id="PRO_5046274275" evidence="1">
    <location>
        <begin position="28"/>
        <end position="114"/>
    </location>
</feature>
<proteinExistence type="predicted"/>
<accession>A0ABU1XVW8</accession>